<dbReference type="EMBL" id="AGBF01000023">
    <property type="protein sequence ID" value="EGX59848.1"/>
    <property type="molecule type" value="Genomic_DNA"/>
</dbReference>
<dbReference type="SUPFAM" id="SSF53901">
    <property type="entry name" value="Thiolase-like"/>
    <property type="match status" value="1"/>
</dbReference>
<gene>
    <name evidence="4" type="ORF">SZN_10568</name>
</gene>
<evidence type="ECO:0000313" key="4">
    <source>
        <dbReference type="EMBL" id="EGX59848.1"/>
    </source>
</evidence>
<dbReference type="GO" id="GO:0016747">
    <property type="term" value="F:acyltransferase activity, transferring groups other than amino-acyl groups"/>
    <property type="evidence" value="ECO:0007669"/>
    <property type="project" value="UniProtKB-ARBA"/>
</dbReference>
<dbReference type="InterPro" id="IPR013747">
    <property type="entry name" value="ACP_syn_III_C"/>
</dbReference>
<sequence>MTEAMLSEPAYALGRLVPVEEVTGRPALGARLREYGFGTCSVADRPPSRLAAAAVAELLPRRGLTGTDVDAVVYATCGHRGEQTGDRDVRAGLDRLGLNGARLYGVWLGESGNLAGALRLAHALLRTTDARTVLVVVADAVPERPGEYRAMPNAVTVNGDGAAACLLSTVHRGPYALEGVGHRARPAAAAAGRATGLREYLAFMAGVRGALTALHRTSGTGPHSYQWLVANNYSTSHLDDFADLAGLPHDRVFRGNVARHGHVFTADGLINLAALTGTAEVTAGDRVLVLSTGPFSWGAIGLRRIEN</sequence>
<dbReference type="GO" id="GO:0044550">
    <property type="term" value="P:secondary metabolite biosynthetic process"/>
    <property type="evidence" value="ECO:0007669"/>
    <property type="project" value="TreeGrafter"/>
</dbReference>
<dbReference type="PANTHER" id="PTHR34069:SF2">
    <property type="entry name" value="BETA-KETOACYL-[ACYL-CARRIER-PROTEIN] SYNTHASE III"/>
    <property type="match status" value="1"/>
</dbReference>
<keyword evidence="1" id="KW-0808">Transferase</keyword>
<keyword evidence="2" id="KW-0012">Acyltransferase</keyword>
<dbReference type="PANTHER" id="PTHR34069">
    <property type="entry name" value="3-OXOACYL-[ACYL-CARRIER-PROTEIN] SYNTHASE 3"/>
    <property type="match status" value="1"/>
</dbReference>
<evidence type="ECO:0000313" key="5">
    <source>
        <dbReference type="Proteomes" id="UP000004217"/>
    </source>
</evidence>
<evidence type="ECO:0000259" key="3">
    <source>
        <dbReference type="Pfam" id="PF08541"/>
    </source>
</evidence>
<dbReference type="RefSeq" id="WP_007494082.1">
    <property type="nucleotide sequence ID" value="NZ_AGBF01000023.1"/>
</dbReference>
<dbReference type="Gene3D" id="3.40.47.10">
    <property type="match status" value="2"/>
</dbReference>
<comment type="caution">
    <text evidence="4">The sequence shown here is derived from an EMBL/GenBank/DDBJ whole genome shotgun (WGS) entry which is preliminary data.</text>
</comment>
<keyword evidence="5" id="KW-1185">Reference proteome</keyword>
<dbReference type="AlphaFoldDB" id="G2G9D3"/>
<name>G2G9D3_9ACTN</name>
<organism evidence="4 5">
    <name type="scientific">Streptomyces zinciresistens K42</name>
    <dbReference type="NCBI Taxonomy" id="700597"/>
    <lineage>
        <taxon>Bacteria</taxon>
        <taxon>Bacillati</taxon>
        <taxon>Actinomycetota</taxon>
        <taxon>Actinomycetes</taxon>
        <taxon>Kitasatosporales</taxon>
        <taxon>Streptomycetaceae</taxon>
        <taxon>Streptomyces</taxon>
    </lineage>
</organism>
<accession>G2G9D3</accession>
<protein>
    <submittedName>
        <fullName evidence="4">3-oxoacyl-[acyl-carrier-protein] synthase III family protein</fullName>
    </submittedName>
</protein>
<dbReference type="InterPro" id="IPR016039">
    <property type="entry name" value="Thiolase-like"/>
</dbReference>
<proteinExistence type="predicted"/>
<dbReference type="Proteomes" id="UP000004217">
    <property type="component" value="Unassembled WGS sequence"/>
</dbReference>
<evidence type="ECO:0000256" key="2">
    <source>
        <dbReference type="ARBA" id="ARBA00023315"/>
    </source>
</evidence>
<feature type="domain" description="Beta-ketoacyl-[acyl-carrier-protein] synthase III C-terminal" evidence="3">
    <location>
        <begin position="218"/>
        <end position="302"/>
    </location>
</feature>
<reference evidence="4 5" key="1">
    <citation type="submission" date="2011-08" db="EMBL/GenBank/DDBJ databases">
        <authorList>
            <person name="Lin Y."/>
            <person name="Hao X."/>
            <person name="Johnstone L."/>
            <person name="Miller S.J."/>
            <person name="Wei G."/>
            <person name="Rensing C."/>
        </authorList>
    </citation>
    <scope>NUCLEOTIDE SEQUENCE [LARGE SCALE GENOMIC DNA]</scope>
    <source>
        <strain evidence="4 5">K42</strain>
    </source>
</reference>
<dbReference type="PATRIC" id="fig|700597.3.peg.2060"/>
<evidence type="ECO:0000256" key="1">
    <source>
        <dbReference type="ARBA" id="ARBA00022679"/>
    </source>
</evidence>
<dbReference type="Pfam" id="PF08541">
    <property type="entry name" value="ACP_syn_III_C"/>
    <property type="match status" value="1"/>
</dbReference>